<dbReference type="EMBL" id="BMCP01000002">
    <property type="protein sequence ID" value="GGE43377.1"/>
    <property type="molecule type" value="Genomic_DNA"/>
</dbReference>
<feature type="domain" description="DUF1468" evidence="2">
    <location>
        <begin position="31"/>
        <end position="165"/>
    </location>
</feature>
<evidence type="ECO:0000259" key="2">
    <source>
        <dbReference type="Pfam" id="PF07331"/>
    </source>
</evidence>
<dbReference type="RefSeq" id="WP_188409650.1">
    <property type="nucleotide sequence ID" value="NZ_BMCP01000002.1"/>
</dbReference>
<feature type="transmembrane region" description="Helical" evidence="1">
    <location>
        <begin position="142"/>
        <end position="164"/>
    </location>
</feature>
<dbReference type="InterPro" id="IPR009936">
    <property type="entry name" value="DUF1468"/>
</dbReference>
<keyword evidence="4" id="KW-1185">Reference proteome</keyword>
<evidence type="ECO:0000313" key="4">
    <source>
        <dbReference type="Proteomes" id="UP000602745"/>
    </source>
</evidence>
<sequence>MDHHDRLSVPVAPAPHRARSPRSALYNDYTVAGIIIAIIAVVYYLSTLIEQVPAGLAQGIQPASFPQGVLVSILVLLLLALYETREQAMEVPEPVPGLAYMTMAAMVISLVLVTQVDFFLGLIAFVVVCVPLWGMPRLGIALLYALCLHAVLFLLFSTFLRVRFPAGPLTSLFS</sequence>
<dbReference type="Proteomes" id="UP000602745">
    <property type="component" value="Unassembled WGS sequence"/>
</dbReference>
<feature type="transmembrane region" description="Helical" evidence="1">
    <location>
        <begin position="26"/>
        <end position="45"/>
    </location>
</feature>
<dbReference type="Pfam" id="PF07331">
    <property type="entry name" value="TctB"/>
    <property type="match status" value="1"/>
</dbReference>
<proteinExistence type="predicted"/>
<organism evidence="3 4">
    <name type="scientific">Agaricicola taiwanensis</name>
    <dbReference type="NCBI Taxonomy" id="591372"/>
    <lineage>
        <taxon>Bacteria</taxon>
        <taxon>Pseudomonadati</taxon>
        <taxon>Pseudomonadota</taxon>
        <taxon>Alphaproteobacteria</taxon>
        <taxon>Rhodobacterales</taxon>
        <taxon>Paracoccaceae</taxon>
        <taxon>Agaricicola</taxon>
    </lineage>
</organism>
<evidence type="ECO:0000256" key="1">
    <source>
        <dbReference type="SAM" id="Phobius"/>
    </source>
</evidence>
<reference evidence="3" key="2">
    <citation type="submission" date="2020-09" db="EMBL/GenBank/DDBJ databases">
        <authorList>
            <person name="Sun Q."/>
            <person name="Sedlacek I."/>
        </authorList>
    </citation>
    <scope>NUCLEOTIDE SEQUENCE</scope>
    <source>
        <strain evidence="3">CCM 7684</strain>
    </source>
</reference>
<gene>
    <name evidence="3" type="ORF">GCM10007276_20790</name>
</gene>
<evidence type="ECO:0000313" key="3">
    <source>
        <dbReference type="EMBL" id="GGE43377.1"/>
    </source>
</evidence>
<feature type="transmembrane region" description="Helical" evidence="1">
    <location>
        <begin position="65"/>
        <end position="82"/>
    </location>
</feature>
<keyword evidence="1" id="KW-0472">Membrane</keyword>
<comment type="caution">
    <text evidence="3">The sequence shown here is derived from an EMBL/GenBank/DDBJ whole genome shotgun (WGS) entry which is preliminary data.</text>
</comment>
<accession>A0A8J2YHW1</accession>
<protein>
    <recommendedName>
        <fullName evidence="2">DUF1468 domain-containing protein</fullName>
    </recommendedName>
</protein>
<keyword evidence="1" id="KW-0812">Transmembrane</keyword>
<keyword evidence="1" id="KW-1133">Transmembrane helix</keyword>
<dbReference type="AlphaFoldDB" id="A0A8J2YHW1"/>
<reference evidence="3" key="1">
    <citation type="journal article" date="2014" name="Int. J. Syst. Evol. Microbiol.">
        <title>Complete genome sequence of Corynebacterium casei LMG S-19264T (=DSM 44701T), isolated from a smear-ripened cheese.</title>
        <authorList>
            <consortium name="US DOE Joint Genome Institute (JGI-PGF)"/>
            <person name="Walter F."/>
            <person name="Albersmeier A."/>
            <person name="Kalinowski J."/>
            <person name="Ruckert C."/>
        </authorList>
    </citation>
    <scope>NUCLEOTIDE SEQUENCE</scope>
    <source>
        <strain evidence="3">CCM 7684</strain>
    </source>
</reference>
<name>A0A8J2YHW1_9RHOB</name>